<dbReference type="InterPro" id="IPR014729">
    <property type="entry name" value="Rossmann-like_a/b/a_fold"/>
</dbReference>
<sequence length="205" mass="24062">MFIVILGGGIDLNGNLPNHVYQRLDKAVQLYFDGIQKENIFIITSGKYSFLYDQLKRYPPITEAEKMAQYLLIKGIPKDKLLLEKKSKDSIGNAYYLKKDFFIPLKVDKAIIITSHFHLERIKYIFNKVFGKNYQFEFIGLQEKLAPDEESKVVNRQNEVLIKTKEILELMPDGDHDYLTKKLYKIKYYLEKRPAWVINFVAQGK</sequence>
<accession>A0A2M8GN46</accession>
<organism evidence="2 3">
    <name type="scientific">Candidatus Roizmanbacteria bacterium CG_4_8_14_3_um_filter_36_10</name>
    <dbReference type="NCBI Taxonomy" id="1974834"/>
    <lineage>
        <taxon>Bacteria</taxon>
        <taxon>Candidatus Roizmaniibacteriota</taxon>
    </lineage>
</organism>
<dbReference type="Gene3D" id="3.40.50.620">
    <property type="entry name" value="HUPs"/>
    <property type="match status" value="1"/>
</dbReference>
<evidence type="ECO:0000313" key="3">
    <source>
        <dbReference type="Proteomes" id="UP000229370"/>
    </source>
</evidence>
<comment type="caution">
    <text evidence="2">The sequence shown here is derived from an EMBL/GenBank/DDBJ whole genome shotgun (WGS) entry which is preliminary data.</text>
</comment>
<dbReference type="Proteomes" id="UP000229370">
    <property type="component" value="Unassembled WGS sequence"/>
</dbReference>
<reference evidence="3" key="1">
    <citation type="submission" date="2017-09" db="EMBL/GenBank/DDBJ databases">
        <title>Depth-based differentiation of microbial function through sediment-hosted aquifers and enrichment of novel symbionts in the deep terrestrial subsurface.</title>
        <authorList>
            <person name="Probst A.J."/>
            <person name="Ladd B."/>
            <person name="Jarett J.K."/>
            <person name="Geller-Mcgrath D.E."/>
            <person name="Sieber C.M.K."/>
            <person name="Emerson J.B."/>
            <person name="Anantharaman K."/>
            <person name="Thomas B.C."/>
            <person name="Malmstrom R."/>
            <person name="Stieglmeier M."/>
            <person name="Klingl A."/>
            <person name="Woyke T."/>
            <person name="Ryan C.M."/>
            <person name="Banfield J.F."/>
        </authorList>
    </citation>
    <scope>NUCLEOTIDE SEQUENCE [LARGE SCALE GENOMIC DNA]</scope>
</reference>
<name>A0A2M8GN46_9BACT</name>
<dbReference type="AlphaFoldDB" id="A0A2M8GN46"/>
<dbReference type="EMBL" id="PFQK01000036">
    <property type="protein sequence ID" value="PJC81963.1"/>
    <property type="molecule type" value="Genomic_DNA"/>
</dbReference>
<dbReference type="Pfam" id="PF02698">
    <property type="entry name" value="DUF218"/>
    <property type="match status" value="1"/>
</dbReference>
<proteinExistence type="predicted"/>
<feature type="domain" description="DUF218" evidence="1">
    <location>
        <begin position="2"/>
        <end position="131"/>
    </location>
</feature>
<protein>
    <recommendedName>
        <fullName evidence="1">DUF218 domain-containing protein</fullName>
    </recommendedName>
</protein>
<gene>
    <name evidence="2" type="ORF">CO007_01905</name>
</gene>
<dbReference type="InterPro" id="IPR003848">
    <property type="entry name" value="DUF218"/>
</dbReference>
<dbReference type="PANTHER" id="PTHR30336:SF20">
    <property type="entry name" value="DUF218 DOMAIN-CONTAINING PROTEIN"/>
    <property type="match status" value="1"/>
</dbReference>
<dbReference type="CDD" id="cd06259">
    <property type="entry name" value="YdcF-like"/>
    <property type="match status" value="1"/>
</dbReference>
<evidence type="ECO:0000259" key="1">
    <source>
        <dbReference type="Pfam" id="PF02698"/>
    </source>
</evidence>
<dbReference type="PANTHER" id="PTHR30336">
    <property type="entry name" value="INNER MEMBRANE PROTEIN, PROBABLE PERMEASE"/>
    <property type="match status" value="1"/>
</dbReference>
<evidence type="ECO:0000313" key="2">
    <source>
        <dbReference type="EMBL" id="PJC81963.1"/>
    </source>
</evidence>
<dbReference type="GO" id="GO:0005886">
    <property type="term" value="C:plasma membrane"/>
    <property type="evidence" value="ECO:0007669"/>
    <property type="project" value="TreeGrafter"/>
</dbReference>
<dbReference type="InterPro" id="IPR051599">
    <property type="entry name" value="Cell_Envelope_Assoc"/>
</dbReference>